<evidence type="ECO:0000256" key="4">
    <source>
        <dbReference type="ARBA" id="ARBA00023136"/>
    </source>
</evidence>
<dbReference type="PRINTS" id="PR01036">
    <property type="entry name" value="TCRTETB"/>
</dbReference>
<name>A0A285LDX9_9NOCA</name>
<organism evidence="7 8">
    <name type="scientific">Nocardia amikacinitolerans</name>
    <dbReference type="NCBI Taxonomy" id="756689"/>
    <lineage>
        <taxon>Bacteria</taxon>
        <taxon>Bacillati</taxon>
        <taxon>Actinomycetota</taxon>
        <taxon>Actinomycetes</taxon>
        <taxon>Mycobacteriales</taxon>
        <taxon>Nocardiaceae</taxon>
        <taxon>Nocardia</taxon>
    </lineage>
</organism>
<dbReference type="PANTHER" id="PTHR42718">
    <property type="entry name" value="MAJOR FACILITATOR SUPERFAMILY MULTIDRUG TRANSPORTER MFSC"/>
    <property type="match status" value="1"/>
</dbReference>
<feature type="transmembrane region" description="Helical" evidence="5">
    <location>
        <begin position="20"/>
        <end position="44"/>
    </location>
</feature>
<feature type="transmembrane region" description="Helical" evidence="5">
    <location>
        <begin position="205"/>
        <end position="225"/>
    </location>
</feature>
<feature type="transmembrane region" description="Helical" evidence="5">
    <location>
        <begin position="174"/>
        <end position="193"/>
    </location>
</feature>
<keyword evidence="4 5" id="KW-0472">Membrane</keyword>
<dbReference type="PROSITE" id="PS50850">
    <property type="entry name" value="MFS"/>
    <property type="match status" value="1"/>
</dbReference>
<accession>A0A285LDX9</accession>
<keyword evidence="8" id="KW-1185">Reference proteome</keyword>
<feature type="transmembrane region" description="Helical" evidence="5">
    <location>
        <begin position="369"/>
        <end position="393"/>
    </location>
</feature>
<evidence type="ECO:0000256" key="2">
    <source>
        <dbReference type="ARBA" id="ARBA00022692"/>
    </source>
</evidence>
<dbReference type="GO" id="GO:0022857">
    <property type="term" value="F:transmembrane transporter activity"/>
    <property type="evidence" value="ECO:0007669"/>
    <property type="project" value="InterPro"/>
</dbReference>
<proteinExistence type="predicted"/>
<feature type="transmembrane region" description="Helical" evidence="5">
    <location>
        <begin position="438"/>
        <end position="458"/>
    </location>
</feature>
<reference evidence="7 8" key="1">
    <citation type="submission" date="2017-09" db="EMBL/GenBank/DDBJ databases">
        <authorList>
            <person name="Ehlers B."/>
            <person name="Leendertz F.H."/>
        </authorList>
    </citation>
    <scope>NUCLEOTIDE SEQUENCE [LARGE SCALE GENOMIC DNA]</scope>
    <source>
        <strain evidence="7 8">DSM 45537</strain>
    </source>
</reference>
<feature type="transmembrane region" description="Helical" evidence="5">
    <location>
        <begin position="231"/>
        <end position="254"/>
    </location>
</feature>
<feature type="transmembrane region" description="Helical" evidence="5">
    <location>
        <begin position="305"/>
        <end position="327"/>
    </location>
</feature>
<dbReference type="GO" id="GO:0005886">
    <property type="term" value="C:plasma membrane"/>
    <property type="evidence" value="ECO:0007669"/>
    <property type="project" value="UniProtKB-SubCell"/>
</dbReference>
<sequence length="473" mass="47022">MTEVSARTASPPATSAKATLLIACGAAFIAFLDLSVVNIAFPAIARDYSGTAATTLTWVVSGYAVAFAALLTPGGRFADALGRHRLFLVALAGFALTSLLCGLAPNAAWLIAGRLLQGATAALMVPAALGLVLSVTPRERIGAAIGAWSAAGGFAAVVGPAIGGGLVEAFGWRSVFVINVPVALALVLAGLRIPVSDPRPVGSALPDPLGTMAVALGFGGLVAGVTEGQRWGWTSPGTLAALGVGAALLAAALVRSARHHNPAIAVELWQSRPYALANAASFVFGAAMFAWLLAGPLFLDGIWGYSVLGSATALTVGAVASMVSATLAGRVTAPAARRWVGVLGALMFTASLVWMSTDAFGPAPALWSAWIPAGLLGGGAVGIVVTTLGTAAASSLPPQQFAAGIGMNLTARQVGGALGVAVLAAVFAAHPGDALAGFHTLFAVCAGIALVAAFLCAVPTRQPDPTATAVPAN</sequence>
<feature type="transmembrane region" description="Helical" evidence="5">
    <location>
        <begin position="86"/>
        <end position="109"/>
    </location>
</feature>
<dbReference type="Gene3D" id="1.20.1250.20">
    <property type="entry name" value="MFS general substrate transporter like domains"/>
    <property type="match status" value="1"/>
</dbReference>
<dbReference type="CDD" id="cd17321">
    <property type="entry name" value="MFS_MMR_MDR_like"/>
    <property type="match status" value="1"/>
</dbReference>
<evidence type="ECO:0000313" key="8">
    <source>
        <dbReference type="Proteomes" id="UP000219565"/>
    </source>
</evidence>
<evidence type="ECO:0000256" key="5">
    <source>
        <dbReference type="SAM" id="Phobius"/>
    </source>
</evidence>
<feature type="transmembrane region" description="Helical" evidence="5">
    <location>
        <begin position="141"/>
        <end position="162"/>
    </location>
</feature>
<feature type="transmembrane region" description="Helical" evidence="5">
    <location>
        <begin position="414"/>
        <end position="432"/>
    </location>
</feature>
<gene>
    <name evidence="7" type="ORF">SAMN04244553_3502</name>
</gene>
<dbReference type="InterPro" id="IPR011701">
    <property type="entry name" value="MFS"/>
</dbReference>
<dbReference type="InterPro" id="IPR020846">
    <property type="entry name" value="MFS_dom"/>
</dbReference>
<protein>
    <submittedName>
        <fullName evidence="7">Drug resistance transporter, EmrB/QacA subfamily</fullName>
    </submittedName>
</protein>
<dbReference type="OrthoDB" id="7375466at2"/>
<dbReference type="Gene3D" id="1.20.1720.10">
    <property type="entry name" value="Multidrug resistance protein D"/>
    <property type="match status" value="1"/>
</dbReference>
<comment type="subcellular location">
    <subcellularLocation>
        <location evidence="1">Cell membrane</location>
        <topology evidence="1">Multi-pass membrane protein</topology>
    </subcellularLocation>
</comment>
<keyword evidence="3 5" id="KW-1133">Transmembrane helix</keyword>
<dbReference type="InterPro" id="IPR036259">
    <property type="entry name" value="MFS_trans_sf"/>
</dbReference>
<dbReference type="Pfam" id="PF07690">
    <property type="entry name" value="MFS_1"/>
    <property type="match status" value="1"/>
</dbReference>
<dbReference type="SUPFAM" id="SSF103473">
    <property type="entry name" value="MFS general substrate transporter"/>
    <property type="match status" value="1"/>
</dbReference>
<dbReference type="PANTHER" id="PTHR42718:SF48">
    <property type="entry name" value="CONSERVED TWO-DOMAIN MEMBRANE PROTEIN-RELATED"/>
    <property type="match status" value="1"/>
</dbReference>
<dbReference type="Proteomes" id="UP000219565">
    <property type="component" value="Unassembled WGS sequence"/>
</dbReference>
<evidence type="ECO:0000256" key="3">
    <source>
        <dbReference type="ARBA" id="ARBA00022989"/>
    </source>
</evidence>
<evidence type="ECO:0000313" key="7">
    <source>
        <dbReference type="EMBL" id="SNY83160.1"/>
    </source>
</evidence>
<feature type="transmembrane region" description="Helical" evidence="5">
    <location>
        <begin position="275"/>
        <end position="299"/>
    </location>
</feature>
<keyword evidence="2 5" id="KW-0812">Transmembrane</keyword>
<evidence type="ECO:0000256" key="1">
    <source>
        <dbReference type="ARBA" id="ARBA00004651"/>
    </source>
</evidence>
<dbReference type="RefSeq" id="WP_097245767.1">
    <property type="nucleotide sequence ID" value="NZ_OBEG01000003.1"/>
</dbReference>
<feature type="transmembrane region" description="Helical" evidence="5">
    <location>
        <begin position="339"/>
        <end position="357"/>
    </location>
</feature>
<feature type="transmembrane region" description="Helical" evidence="5">
    <location>
        <begin position="56"/>
        <end position="74"/>
    </location>
</feature>
<dbReference type="EMBL" id="OBEG01000003">
    <property type="protein sequence ID" value="SNY83160.1"/>
    <property type="molecule type" value="Genomic_DNA"/>
</dbReference>
<feature type="transmembrane region" description="Helical" evidence="5">
    <location>
        <begin position="115"/>
        <end position="134"/>
    </location>
</feature>
<evidence type="ECO:0000259" key="6">
    <source>
        <dbReference type="PROSITE" id="PS50850"/>
    </source>
</evidence>
<dbReference type="STRING" id="1379680.GCA_001612615_03978"/>
<feature type="domain" description="Major facilitator superfamily (MFS) profile" evidence="6">
    <location>
        <begin position="19"/>
        <end position="464"/>
    </location>
</feature>
<dbReference type="AlphaFoldDB" id="A0A285LDX9"/>